<reference evidence="2" key="1">
    <citation type="submission" date="2020-12" db="EMBL/GenBank/DDBJ databases">
        <title>Comparative genomics of Clostridium perfringens reveals patterns of host-associated phylogenetic clades and virulence factors.</title>
        <authorList>
            <person name="Smith A.H."/>
            <person name="Geier R."/>
        </authorList>
    </citation>
    <scope>NUCLEOTIDE SEQUENCE</scope>
    <source>
        <strain evidence="2">CHD30677R</strain>
    </source>
</reference>
<protein>
    <submittedName>
        <fullName evidence="2">Uncharacterized protein</fullName>
    </submittedName>
</protein>
<dbReference type="Proteomes" id="UP000668068">
    <property type="component" value="Unassembled WGS sequence"/>
</dbReference>
<dbReference type="RefSeq" id="WP_003479095.1">
    <property type="nucleotide sequence ID" value="NZ_JAENQO010000020.1"/>
</dbReference>
<keyword evidence="1" id="KW-0472">Membrane</keyword>
<accession>A0AAW4J0E7</accession>
<evidence type="ECO:0000313" key="3">
    <source>
        <dbReference type="Proteomes" id="UP000668068"/>
    </source>
</evidence>
<evidence type="ECO:0000256" key="1">
    <source>
        <dbReference type="SAM" id="Phobius"/>
    </source>
</evidence>
<name>A0AAW4J0E7_CLOPF</name>
<proteinExistence type="predicted"/>
<feature type="transmembrane region" description="Helical" evidence="1">
    <location>
        <begin position="6"/>
        <end position="27"/>
    </location>
</feature>
<keyword evidence="1" id="KW-0812">Transmembrane</keyword>
<dbReference type="AlphaFoldDB" id="A0AAW4J0E7"/>
<gene>
    <name evidence="2" type="ORF">JJB47_16530</name>
</gene>
<evidence type="ECO:0000313" key="2">
    <source>
        <dbReference type="EMBL" id="MBO3360351.1"/>
    </source>
</evidence>
<keyword evidence="1" id="KW-1133">Transmembrane helix</keyword>
<comment type="caution">
    <text evidence="2">The sequence shown here is derived from an EMBL/GenBank/DDBJ whole genome shotgun (WGS) entry which is preliminary data.</text>
</comment>
<organism evidence="2 3">
    <name type="scientific">Clostridium perfringens</name>
    <dbReference type="NCBI Taxonomy" id="1502"/>
    <lineage>
        <taxon>Bacteria</taxon>
        <taxon>Bacillati</taxon>
        <taxon>Bacillota</taxon>
        <taxon>Clostridia</taxon>
        <taxon>Eubacteriales</taxon>
        <taxon>Clostridiaceae</taxon>
        <taxon>Clostridium</taxon>
    </lineage>
</organism>
<sequence>MKKSNLKWIFIAIITIFLISPNIIGLIKENNRKREFSESIRKQEEYEQTEEYKEKKRIEEEDIKNRYKNQEPFIGMESKYVTHTLWGEPDKEYNRDYDGKRGRGTEYAYIWFSKDKKFLSDGSYQVLNNTYYHYTAGSQLIEKEIVVTIGYKRKGYIDGAPNDVWFDEVTEIY</sequence>
<dbReference type="EMBL" id="JAENQP010000020">
    <property type="protein sequence ID" value="MBO3360351.1"/>
    <property type="molecule type" value="Genomic_DNA"/>
</dbReference>